<evidence type="ECO:0000256" key="4">
    <source>
        <dbReference type="ARBA" id="ARBA00022490"/>
    </source>
</evidence>
<sequence>MSASRLVNEYGQSLMKCICEGGFALQSYRGAQKPSPMEIMRAQATLVPEEPANFKPPKMDIPVIEEKKHAPRSHNLKPRDMNVLTPSGF</sequence>
<comment type="caution">
    <text evidence="8">The sequence shown here is derived from an EMBL/GenBank/DDBJ whole genome shotgun (WGS) entry which is preliminary data.</text>
</comment>
<proteinExistence type="inferred from homology"/>
<evidence type="ECO:0000256" key="5">
    <source>
        <dbReference type="ARBA" id="ARBA00022857"/>
    </source>
</evidence>
<comment type="similarity">
    <text evidence="2">Belongs to the P33MONOX family.</text>
</comment>
<dbReference type="GO" id="GO:0004497">
    <property type="term" value="F:monooxygenase activity"/>
    <property type="evidence" value="ECO:0007669"/>
    <property type="project" value="UniProtKB-KW"/>
</dbReference>
<evidence type="ECO:0000256" key="1">
    <source>
        <dbReference type="ARBA" id="ARBA00004496"/>
    </source>
</evidence>
<organism evidence="8 9">
    <name type="scientific">Polypterus senegalus</name>
    <name type="common">Senegal bichir</name>
    <dbReference type="NCBI Taxonomy" id="55291"/>
    <lineage>
        <taxon>Eukaryota</taxon>
        <taxon>Metazoa</taxon>
        <taxon>Chordata</taxon>
        <taxon>Craniata</taxon>
        <taxon>Vertebrata</taxon>
        <taxon>Euteleostomi</taxon>
        <taxon>Actinopterygii</taxon>
        <taxon>Polypteriformes</taxon>
        <taxon>Polypteridae</taxon>
        <taxon>Polypterus</taxon>
    </lineage>
</organism>
<accession>A0ABS2YV01</accession>
<name>A0ABS2YV01_POLSE</name>
<evidence type="ECO:0000313" key="8">
    <source>
        <dbReference type="EMBL" id="MBN3290081.1"/>
    </source>
</evidence>
<dbReference type="Pfam" id="PF15302">
    <property type="entry name" value="P33MONOX"/>
    <property type="match status" value="1"/>
</dbReference>
<evidence type="ECO:0000256" key="2">
    <source>
        <dbReference type="ARBA" id="ARBA00008758"/>
    </source>
</evidence>
<gene>
    <name evidence="8" type="primary">P33monox_0</name>
    <name evidence="8" type="ORF">GTO92_0000047</name>
</gene>
<comment type="subcellular location">
    <subcellularLocation>
        <location evidence="1">Cytoplasm</location>
    </subcellularLocation>
</comment>
<dbReference type="PANTHER" id="PTHR28342:SF1">
    <property type="entry name" value="MONOOXYGENASE P33MONOX-RELATED"/>
    <property type="match status" value="1"/>
</dbReference>
<keyword evidence="9" id="KW-1185">Reference proteome</keyword>
<reference evidence="8" key="1">
    <citation type="journal article" date="2021" name="Cell">
        <title>Tracing the genetic footprints of vertebrate landing in non-teleost ray-finned fishes.</title>
        <authorList>
            <person name="Bi X."/>
            <person name="Wang K."/>
            <person name="Yang L."/>
            <person name="Pan H."/>
            <person name="Jiang H."/>
            <person name="Wei Q."/>
            <person name="Fang M."/>
            <person name="Yu H."/>
            <person name="Zhu C."/>
            <person name="Cai Y."/>
            <person name="He Y."/>
            <person name="Gan X."/>
            <person name="Zeng H."/>
            <person name="Yu D."/>
            <person name="Zhu Y."/>
            <person name="Jiang H."/>
            <person name="Qiu Q."/>
            <person name="Yang H."/>
            <person name="Zhang Y.E."/>
            <person name="Wang W."/>
            <person name="Zhu M."/>
            <person name="He S."/>
            <person name="Zhang G."/>
        </authorList>
    </citation>
    <scope>NUCLEOTIDE SEQUENCE</scope>
    <source>
        <strain evidence="8">Bchr_001</strain>
    </source>
</reference>
<evidence type="ECO:0000313" key="9">
    <source>
        <dbReference type="Proteomes" id="UP001166052"/>
    </source>
</evidence>
<dbReference type="Proteomes" id="UP001166052">
    <property type="component" value="Unassembled WGS sequence"/>
</dbReference>
<dbReference type="PANTHER" id="PTHR28342">
    <property type="entry name" value="MONOOXYGENASE P33MONOX-RELATED"/>
    <property type="match status" value="1"/>
</dbReference>
<feature type="non-terminal residue" evidence="8">
    <location>
        <position position="89"/>
    </location>
</feature>
<keyword evidence="6" id="KW-0560">Oxidoreductase</keyword>
<protein>
    <recommendedName>
        <fullName evidence="3">Putative monooxygenase p33MONOX</fullName>
    </recommendedName>
</protein>
<dbReference type="EMBL" id="JAAWVN010006399">
    <property type="protein sequence ID" value="MBN3290081.1"/>
    <property type="molecule type" value="Genomic_DNA"/>
</dbReference>
<evidence type="ECO:0000256" key="3">
    <source>
        <dbReference type="ARBA" id="ARBA00016432"/>
    </source>
</evidence>
<evidence type="ECO:0000256" key="6">
    <source>
        <dbReference type="ARBA" id="ARBA00023002"/>
    </source>
</evidence>
<evidence type="ECO:0000256" key="7">
    <source>
        <dbReference type="SAM" id="MobiDB-lite"/>
    </source>
</evidence>
<keyword evidence="8" id="KW-0503">Monooxygenase</keyword>
<feature type="region of interest" description="Disordered" evidence="7">
    <location>
        <begin position="69"/>
        <end position="89"/>
    </location>
</feature>
<keyword evidence="4" id="KW-0963">Cytoplasm</keyword>
<feature type="non-terminal residue" evidence="8">
    <location>
        <position position="1"/>
    </location>
</feature>
<dbReference type="InterPro" id="IPR026759">
    <property type="entry name" value="P33MONOX"/>
</dbReference>
<keyword evidence="5" id="KW-0521">NADP</keyword>